<feature type="compositionally biased region" description="Basic and acidic residues" evidence="1">
    <location>
        <begin position="50"/>
        <end position="61"/>
    </location>
</feature>
<evidence type="ECO:0008006" key="5">
    <source>
        <dbReference type="Google" id="ProtNLM"/>
    </source>
</evidence>
<organism evidence="3 4">
    <name type="scientific">Caulobacter segnis</name>
    <dbReference type="NCBI Taxonomy" id="88688"/>
    <lineage>
        <taxon>Bacteria</taxon>
        <taxon>Pseudomonadati</taxon>
        <taxon>Pseudomonadota</taxon>
        <taxon>Alphaproteobacteria</taxon>
        <taxon>Caulobacterales</taxon>
        <taxon>Caulobacteraceae</taxon>
        <taxon>Caulobacter</taxon>
    </lineage>
</organism>
<evidence type="ECO:0000313" key="3">
    <source>
        <dbReference type="EMBL" id="PZR34495.1"/>
    </source>
</evidence>
<feature type="chain" id="PRO_5016175479" description="DUF2946 domain-containing protein" evidence="2">
    <location>
        <begin position="22"/>
        <end position="122"/>
    </location>
</feature>
<feature type="signal peptide" evidence="2">
    <location>
        <begin position="1"/>
        <end position="21"/>
    </location>
</feature>
<dbReference type="EMBL" id="QFQZ01000026">
    <property type="protein sequence ID" value="PZR34495.1"/>
    <property type="molecule type" value="Genomic_DNA"/>
</dbReference>
<comment type="caution">
    <text evidence="3">The sequence shown here is derived from an EMBL/GenBank/DDBJ whole genome shotgun (WGS) entry which is preliminary data.</text>
</comment>
<accession>A0A2W5VGP2</accession>
<evidence type="ECO:0000256" key="1">
    <source>
        <dbReference type="SAM" id="MobiDB-lite"/>
    </source>
</evidence>
<reference evidence="3 4" key="1">
    <citation type="submission" date="2017-08" db="EMBL/GenBank/DDBJ databases">
        <title>Infants hospitalized years apart are colonized by the same room-sourced microbial strains.</title>
        <authorList>
            <person name="Brooks B."/>
            <person name="Olm M.R."/>
            <person name="Firek B.A."/>
            <person name="Baker R."/>
            <person name="Thomas B.C."/>
            <person name="Morowitz M.J."/>
            <person name="Banfield J.F."/>
        </authorList>
    </citation>
    <scope>NUCLEOTIDE SEQUENCE [LARGE SCALE GENOMIC DNA]</scope>
    <source>
        <strain evidence="3">S2_003_000_R2_4</strain>
    </source>
</reference>
<proteinExistence type="predicted"/>
<evidence type="ECO:0000313" key="4">
    <source>
        <dbReference type="Proteomes" id="UP000249393"/>
    </source>
</evidence>
<evidence type="ECO:0000256" key="2">
    <source>
        <dbReference type="SAM" id="SignalP"/>
    </source>
</evidence>
<dbReference type="InterPro" id="IPR021333">
    <property type="entry name" value="DUF2946"/>
</dbReference>
<protein>
    <recommendedName>
        <fullName evidence="5">DUF2946 domain-containing protein</fullName>
    </recommendedName>
</protein>
<sequence>MTLAALAVALKVMIPAGFMTAPDPRNGLPFALVLCTGDGAKMVQPGEALSGHHDKDDKASHDTPCPFASHGAAAPPPSPFTATEVEFVAYAPVAPTRVVHLAPGRGLAAPPLPARGPPSQLI</sequence>
<feature type="region of interest" description="Disordered" evidence="1">
    <location>
        <begin position="44"/>
        <end position="78"/>
    </location>
</feature>
<keyword evidence="2" id="KW-0732">Signal</keyword>
<dbReference type="Proteomes" id="UP000249393">
    <property type="component" value="Unassembled WGS sequence"/>
</dbReference>
<dbReference type="AlphaFoldDB" id="A0A2W5VGP2"/>
<dbReference type="Pfam" id="PF11162">
    <property type="entry name" value="DUF2946"/>
    <property type="match status" value="1"/>
</dbReference>
<name>A0A2W5VGP2_9CAUL</name>
<gene>
    <name evidence="3" type="ORF">DI526_10205</name>
</gene>